<dbReference type="InterPro" id="IPR048020">
    <property type="entry name" value="Transpos_IS3"/>
</dbReference>
<dbReference type="Gene3D" id="3.30.420.10">
    <property type="entry name" value="Ribonuclease H-like superfamily/Ribonuclease H"/>
    <property type="match status" value="1"/>
</dbReference>
<dbReference type="Pfam" id="PF13276">
    <property type="entry name" value="HTH_21"/>
    <property type="match status" value="1"/>
</dbReference>
<dbReference type="Pfam" id="PF00665">
    <property type="entry name" value="rve"/>
    <property type="match status" value="1"/>
</dbReference>
<feature type="domain" description="Integrase catalytic" evidence="1">
    <location>
        <begin position="116"/>
        <end position="282"/>
    </location>
</feature>
<gene>
    <name evidence="2" type="ORF">ABE541_26355</name>
</gene>
<dbReference type="EMBL" id="JBDJNQ010000038">
    <property type="protein sequence ID" value="MEN5380810.1"/>
    <property type="molecule type" value="Genomic_DNA"/>
</dbReference>
<proteinExistence type="predicted"/>
<dbReference type="Pfam" id="PF13333">
    <property type="entry name" value="rve_2"/>
    <property type="match status" value="1"/>
</dbReference>
<sequence length="286" mass="33714">MITELRRQHKLEHLLHLAGLARSSYYYHTQSISFLDKYTDLVENVKLIYNKNKGLYGYRRITLTLRKKFKAAVNFKTVAKIMRHLGLRSVIRVKKYKSYKGDVGKAAENILKRDFKAGQPHQKWVTDVTEFNVAGNKLYLSPVMDLFNGEIISYNLSSSANYKQILDMLEKAFKRRKNDNKEHTETILHSDQGWQYRLQRYQKKLKENNITQSMSRKGNCLDNAIIENFFGVLKSELFYVKKYTSILQLAKEIKGYIKYYNNQRIRINLNGMSPVEYRAHYIKNTA</sequence>
<evidence type="ECO:0000313" key="3">
    <source>
        <dbReference type="Proteomes" id="UP001409291"/>
    </source>
</evidence>
<dbReference type="PROSITE" id="PS50994">
    <property type="entry name" value="INTEGRASE"/>
    <property type="match status" value="1"/>
</dbReference>
<protein>
    <submittedName>
        <fullName evidence="2">IS3 family transposase</fullName>
    </submittedName>
</protein>
<comment type="caution">
    <text evidence="2">The sequence shown here is derived from an EMBL/GenBank/DDBJ whole genome shotgun (WGS) entry which is preliminary data.</text>
</comment>
<keyword evidence="3" id="KW-1185">Reference proteome</keyword>
<name>A0ABV0C1B0_9SPHI</name>
<dbReference type="Proteomes" id="UP001409291">
    <property type="component" value="Unassembled WGS sequence"/>
</dbReference>
<dbReference type="SUPFAM" id="SSF53098">
    <property type="entry name" value="Ribonuclease H-like"/>
    <property type="match status" value="1"/>
</dbReference>
<evidence type="ECO:0000259" key="1">
    <source>
        <dbReference type="PROSITE" id="PS50994"/>
    </source>
</evidence>
<organism evidence="2 3">
    <name type="scientific">Sphingobacterium kitahiroshimense</name>
    <dbReference type="NCBI Taxonomy" id="470446"/>
    <lineage>
        <taxon>Bacteria</taxon>
        <taxon>Pseudomonadati</taxon>
        <taxon>Bacteroidota</taxon>
        <taxon>Sphingobacteriia</taxon>
        <taxon>Sphingobacteriales</taxon>
        <taxon>Sphingobacteriaceae</taxon>
        <taxon>Sphingobacterium</taxon>
    </lineage>
</organism>
<dbReference type="InterPro" id="IPR050900">
    <property type="entry name" value="Transposase_IS3/IS150/IS904"/>
</dbReference>
<dbReference type="InterPro" id="IPR001584">
    <property type="entry name" value="Integrase_cat-core"/>
</dbReference>
<dbReference type="PANTHER" id="PTHR46889:SF4">
    <property type="entry name" value="TRANSPOSASE INSO FOR INSERTION SEQUENCE ELEMENT IS911B-RELATED"/>
    <property type="match status" value="1"/>
</dbReference>
<dbReference type="InterPro" id="IPR025948">
    <property type="entry name" value="HTH-like_dom"/>
</dbReference>
<dbReference type="PANTHER" id="PTHR46889">
    <property type="entry name" value="TRANSPOSASE INSF FOR INSERTION SEQUENCE IS3B-RELATED"/>
    <property type="match status" value="1"/>
</dbReference>
<dbReference type="InterPro" id="IPR012337">
    <property type="entry name" value="RNaseH-like_sf"/>
</dbReference>
<dbReference type="NCBIfam" id="NF033516">
    <property type="entry name" value="transpos_IS3"/>
    <property type="match status" value="1"/>
</dbReference>
<dbReference type="InterPro" id="IPR036397">
    <property type="entry name" value="RNaseH_sf"/>
</dbReference>
<reference evidence="2 3" key="1">
    <citation type="submission" date="2024-04" db="EMBL/GenBank/DDBJ databases">
        <title>WGS of bacteria from Torrens River.</title>
        <authorList>
            <person name="Wyrsch E.R."/>
            <person name="Drigo B."/>
        </authorList>
    </citation>
    <scope>NUCLEOTIDE SEQUENCE [LARGE SCALE GENOMIC DNA]</scope>
    <source>
        <strain evidence="2 3">TWI391</strain>
    </source>
</reference>
<evidence type="ECO:0000313" key="2">
    <source>
        <dbReference type="EMBL" id="MEN5380810.1"/>
    </source>
</evidence>
<accession>A0ABV0C1B0</accession>
<dbReference type="RefSeq" id="WP_232789458.1">
    <property type="nucleotide sequence ID" value="NZ_JBDJLH010000013.1"/>
</dbReference>